<evidence type="ECO:0000259" key="5">
    <source>
        <dbReference type="Pfam" id="PF00155"/>
    </source>
</evidence>
<dbReference type="InterPro" id="IPR015421">
    <property type="entry name" value="PyrdxlP-dep_Trfase_major"/>
</dbReference>
<evidence type="ECO:0000313" key="7">
    <source>
        <dbReference type="Proteomes" id="UP001631993"/>
    </source>
</evidence>
<dbReference type="EMBL" id="JBJVNE010000042">
    <property type="protein sequence ID" value="MFM9653226.1"/>
    <property type="molecule type" value="Genomic_DNA"/>
</dbReference>
<evidence type="ECO:0000256" key="4">
    <source>
        <dbReference type="ARBA" id="ARBA00022898"/>
    </source>
</evidence>
<dbReference type="GO" id="GO:0008483">
    <property type="term" value="F:transaminase activity"/>
    <property type="evidence" value="ECO:0007669"/>
    <property type="project" value="UniProtKB-KW"/>
</dbReference>
<dbReference type="InterPro" id="IPR004839">
    <property type="entry name" value="Aminotransferase_I/II_large"/>
</dbReference>
<gene>
    <name evidence="6" type="ORF">ACKI1S_44940</name>
</gene>
<dbReference type="PANTHER" id="PTHR42790:SF19">
    <property type="entry name" value="KYNURENINE_ALPHA-AMINOADIPATE AMINOTRANSFERASE, MITOCHONDRIAL"/>
    <property type="match status" value="1"/>
</dbReference>
<proteinExistence type="predicted"/>
<sequence>MTGPARLRMDELHGSLGDPVLGTMNFLNGITHRYPQAISFAPGRPYDGFFDTDQITQYLSRYQEYLEKGGATSGDVRSALFQYGPTAGLIREVIADWLSLDEDIHVAPESIVVTVGAQEAMLLTVRALVAGRQDVILVSSPCYMGITGVGRLLDAEMAAVPEHPDGFRCADLEAAIRAERARGRRPRAFYVIPDHANPSGTTIPLETRRELLELAAREDILLLEDSPYRVVSPGRQLPTLKALDRHCRVVHLGSFSKTLFPGARVGFVVADQRVVDATGRTGLLADELTKIKSMVTVNTSALSQAVVAGMLLSADGRASKLNTRTSAYYGKALRDVLDQLDQEFSEDERTALGIRWNKPTGGFFLSVQVPFSADNTALKRSAEEFGVIWTPLSYFYPEGGGEHGLRLSVSYLTRDEIGRGIERLGRFVRAQSAISPEG</sequence>
<dbReference type="InterPro" id="IPR015422">
    <property type="entry name" value="PyrdxlP-dep_Trfase_small"/>
</dbReference>
<dbReference type="SUPFAM" id="SSF53383">
    <property type="entry name" value="PLP-dependent transferases"/>
    <property type="match status" value="1"/>
</dbReference>
<name>A0ABW9IXQ7_STRGJ</name>
<keyword evidence="4" id="KW-0663">Pyridoxal phosphate</keyword>
<keyword evidence="2 6" id="KW-0032">Aminotransferase</keyword>
<dbReference type="InterPro" id="IPR015424">
    <property type="entry name" value="PyrdxlP-dep_Trfase"/>
</dbReference>
<evidence type="ECO:0000256" key="2">
    <source>
        <dbReference type="ARBA" id="ARBA00022576"/>
    </source>
</evidence>
<comment type="cofactor">
    <cofactor evidence="1">
        <name>pyridoxal 5'-phosphate</name>
        <dbReference type="ChEBI" id="CHEBI:597326"/>
    </cofactor>
</comment>
<evidence type="ECO:0000313" key="6">
    <source>
        <dbReference type="EMBL" id="MFM9653226.1"/>
    </source>
</evidence>
<dbReference type="Pfam" id="PF00155">
    <property type="entry name" value="Aminotran_1_2"/>
    <property type="match status" value="1"/>
</dbReference>
<dbReference type="RefSeq" id="WP_373314978.1">
    <property type="nucleotide sequence ID" value="NZ_BMVS01000045.1"/>
</dbReference>
<dbReference type="Proteomes" id="UP001631993">
    <property type="component" value="Unassembled WGS sequence"/>
</dbReference>
<dbReference type="CDD" id="cd00609">
    <property type="entry name" value="AAT_like"/>
    <property type="match status" value="1"/>
</dbReference>
<comment type="caution">
    <text evidence="6">The sequence shown here is derived from an EMBL/GenBank/DDBJ whole genome shotgun (WGS) entry which is preliminary data.</text>
</comment>
<dbReference type="GeneID" id="93760768"/>
<accession>A0ABW9IXQ7</accession>
<dbReference type="InterPro" id="IPR050859">
    <property type="entry name" value="Class-I_PLP-dep_aminotransf"/>
</dbReference>
<evidence type="ECO:0000256" key="3">
    <source>
        <dbReference type="ARBA" id="ARBA00022679"/>
    </source>
</evidence>
<protein>
    <submittedName>
        <fullName evidence="6">PLP-dependent aminotransferase family protein</fullName>
    </submittedName>
</protein>
<dbReference type="PANTHER" id="PTHR42790">
    <property type="entry name" value="AMINOTRANSFERASE"/>
    <property type="match status" value="1"/>
</dbReference>
<dbReference type="Gene3D" id="3.90.1150.10">
    <property type="entry name" value="Aspartate Aminotransferase, domain 1"/>
    <property type="match status" value="1"/>
</dbReference>
<keyword evidence="7" id="KW-1185">Reference proteome</keyword>
<evidence type="ECO:0000256" key="1">
    <source>
        <dbReference type="ARBA" id="ARBA00001933"/>
    </source>
</evidence>
<feature type="domain" description="Aminotransferase class I/classII large" evidence="5">
    <location>
        <begin position="80"/>
        <end position="424"/>
    </location>
</feature>
<organism evidence="6 7">
    <name type="scientific">Streptomyces galilaeus</name>
    <dbReference type="NCBI Taxonomy" id="33899"/>
    <lineage>
        <taxon>Bacteria</taxon>
        <taxon>Bacillati</taxon>
        <taxon>Actinomycetota</taxon>
        <taxon>Actinomycetes</taxon>
        <taxon>Kitasatosporales</taxon>
        <taxon>Streptomycetaceae</taxon>
        <taxon>Streptomyces</taxon>
    </lineage>
</organism>
<dbReference type="Gene3D" id="3.40.640.10">
    <property type="entry name" value="Type I PLP-dependent aspartate aminotransferase-like (Major domain)"/>
    <property type="match status" value="1"/>
</dbReference>
<reference evidence="6 7" key="1">
    <citation type="submission" date="2024-12" db="EMBL/GenBank/DDBJ databases">
        <title>Forecasting of Potato common scab and diversities of Pathogenic streptomyces spp. in china.</title>
        <authorList>
            <person name="Handique U."/>
            <person name="Wu J."/>
        </authorList>
    </citation>
    <scope>NUCLEOTIDE SEQUENCE [LARGE SCALE GENOMIC DNA]</scope>
    <source>
        <strain evidence="6 7">ZRIMU1585</strain>
    </source>
</reference>
<keyword evidence="3" id="KW-0808">Transferase</keyword>